<feature type="compositionally biased region" description="Polar residues" evidence="1">
    <location>
        <begin position="77"/>
        <end position="94"/>
    </location>
</feature>
<evidence type="ECO:0000313" key="2">
    <source>
        <dbReference type="EMBL" id="TCP60190.1"/>
    </source>
</evidence>
<dbReference type="AlphaFoldDB" id="A0A4R2RA92"/>
<dbReference type="EMBL" id="SLXT01000041">
    <property type="protein sequence ID" value="TCP60190.1"/>
    <property type="molecule type" value="Genomic_DNA"/>
</dbReference>
<dbReference type="RefSeq" id="WP_131920888.1">
    <property type="nucleotide sequence ID" value="NZ_JAOQNU010000042.1"/>
</dbReference>
<keyword evidence="3" id="KW-1185">Reference proteome</keyword>
<sequence length="103" mass="11072">MRIKPLLFGLIVLGLFGGIIGGGMASGYWVTKQSLPSAGTVQSSADLKGWMTITQVSETLQLPIPTVLEKLRLPASTDPSKSLKTLATEQQTTPDELKARLFE</sequence>
<name>A0A4R2RA92_9FIRM</name>
<gene>
    <name evidence="2" type="ORF">EDD73_1415</name>
</gene>
<dbReference type="Proteomes" id="UP000294813">
    <property type="component" value="Unassembled WGS sequence"/>
</dbReference>
<proteinExistence type="predicted"/>
<organism evidence="2 3">
    <name type="scientific">Heliophilum fasciatum</name>
    <dbReference type="NCBI Taxonomy" id="35700"/>
    <lineage>
        <taxon>Bacteria</taxon>
        <taxon>Bacillati</taxon>
        <taxon>Bacillota</taxon>
        <taxon>Clostridia</taxon>
        <taxon>Eubacteriales</taxon>
        <taxon>Heliobacteriaceae</taxon>
        <taxon>Heliophilum</taxon>
    </lineage>
</organism>
<dbReference type="OrthoDB" id="2082565at2"/>
<comment type="caution">
    <text evidence="2">The sequence shown here is derived from an EMBL/GenBank/DDBJ whole genome shotgun (WGS) entry which is preliminary data.</text>
</comment>
<reference evidence="2 3" key="1">
    <citation type="submission" date="2019-03" db="EMBL/GenBank/DDBJ databases">
        <title>Genomic Encyclopedia of Type Strains, Phase IV (KMG-IV): sequencing the most valuable type-strain genomes for metagenomic binning, comparative biology and taxonomic classification.</title>
        <authorList>
            <person name="Goeker M."/>
        </authorList>
    </citation>
    <scope>NUCLEOTIDE SEQUENCE [LARGE SCALE GENOMIC DNA]</scope>
    <source>
        <strain evidence="2 3">DSM 11170</strain>
    </source>
</reference>
<protein>
    <submittedName>
        <fullName evidence="2">Uncharacterized protein</fullName>
    </submittedName>
</protein>
<feature type="region of interest" description="Disordered" evidence="1">
    <location>
        <begin position="77"/>
        <end position="103"/>
    </location>
</feature>
<accession>A0A4R2RA92</accession>
<evidence type="ECO:0000313" key="3">
    <source>
        <dbReference type="Proteomes" id="UP000294813"/>
    </source>
</evidence>
<evidence type="ECO:0000256" key="1">
    <source>
        <dbReference type="SAM" id="MobiDB-lite"/>
    </source>
</evidence>